<feature type="region of interest" description="Disordered" evidence="1">
    <location>
        <begin position="96"/>
        <end position="150"/>
    </location>
</feature>
<comment type="caution">
    <text evidence="2">The sequence shown here is derived from an EMBL/GenBank/DDBJ whole genome shotgun (WGS) entry which is preliminary data.</text>
</comment>
<evidence type="ECO:0000313" key="3">
    <source>
        <dbReference type="Proteomes" id="UP000735592"/>
    </source>
</evidence>
<proteinExistence type="predicted"/>
<gene>
    <name evidence="2" type="ORF">GM655_07445</name>
</gene>
<name>A0ABW9SL35_9BURK</name>
<dbReference type="Proteomes" id="UP000735592">
    <property type="component" value="Unassembled WGS sequence"/>
</dbReference>
<reference evidence="2 3" key="1">
    <citation type="submission" date="2019-11" db="EMBL/GenBank/DDBJ databases">
        <title>Type strains purchased from KCTC, JCM and DSMZ.</title>
        <authorList>
            <person name="Lu H."/>
        </authorList>
    </citation>
    <scope>NUCLEOTIDE SEQUENCE [LARGE SCALE GENOMIC DNA]</scope>
    <source>
        <strain evidence="2 3">DSM 103461</strain>
    </source>
</reference>
<dbReference type="RefSeq" id="WP_155433892.1">
    <property type="nucleotide sequence ID" value="NZ_JBHLXK010000003.1"/>
</dbReference>
<evidence type="ECO:0000313" key="2">
    <source>
        <dbReference type="EMBL" id="MTW32656.1"/>
    </source>
</evidence>
<keyword evidence="3" id="KW-1185">Reference proteome</keyword>
<feature type="region of interest" description="Disordered" evidence="1">
    <location>
        <begin position="394"/>
        <end position="414"/>
    </location>
</feature>
<dbReference type="EMBL" id="WNKW01000001">
    <property type="protein sequence ID" value="MTW32656.1"/>
    <property type="molecule type" value="Genomic_DNA"/>
</dbReference>
<sequence>MTFVQKAPVAGNPIASQDPSYIEQMLKAQRAQQLANALMEQSSQPIQYDQRGPISWTQGLAKMLEAYGSRKAGENADKLTAGAMTAGNKAVASKFFGSTPEAGDTSLPPSTPTVPDAGAGRATPGGPQISSGTDAGAPVPSAPPNQPSPQAIGAVLAKSVEPQPVGTENRLTAEGLLRFGGNNAGASSGGSLVMPGLTPQQSYDAYVTDPTAYMTEFVKRSDNRTDLDKLLLQNGVQPGSQEWTSAHQEAIRKNNYIPPVEVKAGTLSLDPTTRKPIAYNPGSEDGINLDFSNPLRPTAVPVNGYADQLGNIETAKRRAINSQTIAPTDNQPRTDDGRVTNATVDELINPGRPIGGTRQPAVWTGGALSDQQLQQAQQAASAGNRDAQEMLAAYSRSQRGQQPPSPPSTRPVGGLAFGQQQLAEDNAKTWTSQKQRAAQVPGTLSVLNTMDQLLDGFTPGAGADNLAKWKSFASTHSIPIDVKATDAAQEFNKYANQLIAQQRSAMGGTATDAAQAVAQAGSANWGIGKDPNRNILQYLKANEMGVDKFTNAKATYLSQPGNGMHNASDFDRQWNSVYDPRIIMFQNMAPAQKSQFTAELVKSNQYDEFERKLIAYKNLLKRYGQ</sequence>
<accession>A0ABW9SL35</accession>
<feature type="compositionally biased region" description="Polar residues" evidence="1">
    <location>
        <begin position="320"/>
        <end position="331"/>
    </location>
</feature>
<evidence type="ECO:0000256" key="1">
    <source>
        <dbReference type="SAM" id="MobiDB-lite"/>
    </source>
</evidence>
<feature type="region of interest" description="Disordered" evidence="1">
    <location>
        <begin position="320"/>
        <end position="339"/>
    </location>
</feature>
<protein>
    <submittedName>
        <fullName evidence="2">Uncharacterized protein</fullName>
    </submittedName>
</protein>
<organism evidence="2 3">
    <name type="scientific">Pseudoduganella danionis</name>
    <dbReference type="NCBI Taxonomy" id="1890295"/>
    <lineage>
        <taxon>Bacteria</taxon>
        <taxon>Pseudomonadati</taxon>
        <taxon>Pseudomonadota</taxon>
        <taxon>Betaproteobacteria</taxon>
        <taxon>Burkholderiales</taxon>
        <taxon>Oxalobacteraceae</taxon>
        <taxon>Telluria group</taxon>
        <taxon>Pseudoduganella</taxon>
    </lineage>
</organism>